<keyword evidence="2" id="KW-0472">Membrane</keyword>
<protein>
    <submittedName>
        <fullName evidence="3">Uncharacterized protein</fullName>
    </submittedName>
</protein>
<evidence type="ECO:0000256" key="1">
    <source>
        <dbReference type="SAM" id="MobiDB-lite"/>
    </source>
</evidence>
<organism evidence="3 4">
    <name type="scientific">Orchesella cincta</name>
    <name type="common">Springtail</name>
    <name type="synonym">Podura cincta</name>
    <dbReference type="NCBI Taxonomy" id="48709"/>
    <lineage>
        <taxon>Eukaryota</taxon>
        <taxon>Metazoa</taxon>
        <taxon>Ecdysozoa</taxon>
        <taxon>Arthropoda</taxon>
        <taxon>Hexapoda</taxon>
        <taxon>Collembola</taxon>
        <taxon>Entomobryomorpha</taxon>
        <taxon>Entomobryoidea</taxon>
        <taxon>Orchesellidae</taxon>
        <taxon>Orchesellinae</taxon>
        <taxon>Orchesella</taxon>
    </lineage>
</organism>
<accession>A0A1D2NKX8</accession>
<sequence>MDTRVRKSRKAGLSSCSTSDEEWTDKYEKEIDRQVDAIFQMAEQLNESNQEEFTNFQAFDDLELMANLNQGLRRKKRRNNLSSILLLTVVVVLLALFAERFLVSGIWIRESFCKAVMNEPLCHQCYGPWNIYKGWIYCLQF</sequence>
<dbReference type="AlphaFoldDB" id="A0A1D2NKX8"/>
<comment type="caution">
    <text evidence="3">The sequence shown here is derived from an EMBL/GenBank/DDBJ whole genome shotgun (WGS) entry which is preliminary data.</text>
</comment>
<evidence type="ECO:0000313" key="3">
    <source>
        <dbReference type="EMBL" id="ODN05892.1"/>
    </source>
</evidence>
<dbReference type="EMBL" id="LJIJ01000013">
    <property type="protein sequence ID" value="ODN05892.1"/>
    <property type="molecule type" value="Genomic_DNA"/>
</dbReference>
<feature type="region of interest" description="Disordered" evidence="1">
    <location>
        <begin position="1"/>
        <end position="24"/>
    </location>
</feature>
<reference evidence="3 4" key="1">
    <citation type="journal article" date="2016" name="Genome Biol. Evol.">
        <title>Gene Family Evolution Reflects Adaptation to Soil Environmental Stressors in the Genome of the Collembolan Orchesella cincta.</title>
        <authorList>
            <person name="Faddeeva-Vakhrusheva A."/>
            <person name="Derks M.F."/>
            <person name="Anvar S.Y."/>
            <person name="Agamennone V."/>
            <person name="Suring W."/>
            <person name="Smit S."/>
            <person name="van Straalen N.M."/>
            <person name="Roelofs D."/>
        </authorList>
    </citation>
    <scope>NUCLEOTIDE SEQUENCE [LARGE SCALE GENOMIC DNA]</scope>
    <source>
        <tissue evidence="3">Mixed pool</tissue>
    </source>
</reference>
<feature type="transmembrane region" description="Helical" evidence="2">
    <location>
        <begin position="84"/>
        <end position="108"/>
    </location>
</feature>
<gene>
    <name evidence="3" type="ORF">Ocin01_00762</name>
</gene>
<feature type="compositionally biased region" description="Basic residues" evidence="1">
    <location>
        <begin position="1"/>
        <end position="10"/>
    </location>
</feature>
<evidence type="ECO:0000313" key="4">
    <source>
        <dbReference type="Proteomes" id="UP000094527"/>
    </source>
</evidence>
<keyword evidence="2" id="KW-0812">Transmembrane</keyword>
<proteinExistence type="predicted"/>
<name>A0A1D2NKX8_ORCCI</name>
<keyword evidence="2" id="KW-1133">Transmembrane helix</keyword>
<evidence type="ECO:0000256" key="2">
    <source>
        <dbReference type="SAM" id="Phobius"/>
    </source>
</evidence>
<keyword evidence="4" id="KW-1185">Reference proteome</keyword>
<dbReference type="Proteomes" id="UP000094527">
    <property type="component" value="Unassembled WGS sequence"/>
</dbReference>